<dbReference type="EMBL" id="QXFT01000208">
    <property type="protein sequence ID" value="KAE9350897.1"/>
    <property type="molecule type" value="Genomic_DNA"/>
</dbReference>
<sequence length="71" mass="7576">MLMIGLLLVALPSSLARPCDKGVHADVRVDGALGATSANTTPLPIQMMLERMTHSLGPDNIRLSWDCTSSK</sequence>
<dbReference type="OrthoDB" id="10273000at2759"/>
<keyword evidence="1" id="KW-0732">Signal</keyword>
<keyword evidence="6" id="KW-1185">Reference proteome</keyword>
<evidence type="ECO:0000313" key="7">
    <source>
        <dbReference type="Proteomes" id="UP000435112"/>
    </source>
</evidence>
<evidence type="ECO:0000256" key="1">
    <source>
        <dbReference type="SAM" id="SignalP"/>
    </source>
</evidence>
<dbReference type="AlphaFoldDB" id="A0A6A3NI84"/>
<evidence type="ECO:0008006" key="8">
    <source>
        <dbReference type="Google" id="ProtNLM"/>
    </source>
</evidence>
<reference evidence="5 7" key="1">
    <citation type="submission" date="2018-09" db="EMBL/GenBank/DDBJ databases">
        <title>Genomic investigation of the strawberry pathogen Phytophthora fragariae indicates pathogenicity is determined by transcriptional variation in three key races.</title>
        <authorList>
            <person name="Adams T.M."/>
            <person name="Armitage A.D."/>
            <person name="Sobczyk M.K."/>
            <person name="Bates H.J."/>
            <person name="Dunwell J.M."/>
            <person name="Nellist C.F."/>
            <person name="Harrison R.J."/>
        </authorList>
    </citation>
    <scope>NUCLEOTIDE SEQUENCE [LARGE SCALE GENOMIC DNA]</scope>
    <source>
        <strain evidence="3 5">SCRP249</strain>
        <strain evidence="2 7">SCRP324</strain>
        <strain evidence="4 6">SCRP333</strain>
    </source>
</reference>
<feature type="chain" id="PRO_5036165338" description="Pectate lyase" evidence="1">
    <location>
        <begin position="17"/>
        <end position="71"/>
    </location>
</feature>
<gene>
    <name evidence="3" type="ORF">PR001_g3395</name>
    <name evidence="2" type="ORF">PR002_g5161</name>
    <name evidence="4" type="ORF">PR003_g5151</name>
</gene>
<dbReference type="Proteomes" id="UP000434957">
    <property type="component" value="Unassembled WGS sequence"/>
</dbReference>
<evidence type="ECO:0000313" key="3">
    <source>
        <dbReference type="EMBL" id="KAE9049350.1"/>
    </source>
</evidence>
<proteinExistence type="predicted"/>
<feature type="signal peptide" evidence="1">
    <location>
        <begin position="1"/>
        <end position="16"/>
    </location>
</feature>
<organism evidence="2 7">
    <name type="scientific">Phytophthora rubi</name>
    <dbReference type="NCBI Taxonomy" id="129364"/>
    <lineage>
        <taxon>Eukaryota</taxon>
        <taxon>Sar</taxon>
        <taxon>Stramenopiles</taxon>
        <taxon>Oomycota</taxon>
        <taxon>Peronosporomycetes</taxon>
        <taxon>Peronosporales</taxon>
        <taxon>Peronosporaceae</taxon>
        <taxon>Phytophthora</taxon>
    </lineage>
</organism>
<accession>A0A6A3NI84</accession>
<evidence type="ECO:0000313" key="5">
    <source>
        <dbReference type="Proteomes" id="UP000429607"/>
    </source>
</evidence>
<dbReference type="Proteomes" id="UP000435112">
    <property type="component" value="Unassembled WGS sequence"/>
</dbReference>
<protein>
    <recommendedName>
        <fullName evidence="8">Pectate lyase</fullName>
    </recommendedName>
</protein>
<dbReference type="EMBL" id="QXFV01000127">
    <property type="protein sequence ID" value="KAE9049350.1"/>
    <property type="molecule type" value="Genomic_DNA"/>
</dbReference>
<dbReference type="EMBL" id="QXFU01000215">
    <property type="protein sequence ID" value="KAE9040062.1"/>
    <property type="molecule type" value="Genomic_DNA"/>
</dbReference>
<evidence type="ECO:0000313" key="2">
    <source>
        <dbReference type="EMBL" id="KAE9040062.1"/>
    </source>
</evidence>
<evidence type="ECO:0000313" key="6">
    <source>
        <dbReference type="Proteomes" id="UP000434957"/>
    </source>
</evidence>
<dbReference type="Proteomes" id="UP000429607">
    <property type="component" value="Unassembled WGS sequence"/>
</dbReference>
<comment type="caution">
    <text evidence="2">The sequence shown here is derived from an EMBL/GenBank/DDBJ whole genome shotgun (WGS) entry which is preliminary data.</text>
</comment>
<name>A0A6A3NI84_9STRA</name>
<evidence type="ECO:0000313" key="4">
    <source>
        <dbReference type="EMBL" id="KAE9350897.1"/>
    </source>
</evidence>